<dbReference type="InterPro" id="IPR035979">
    <property type="entry name" value="RBD_domain_sf"/>
</dbReference>
<gene>
    <name evidence="11" type="ORF">ILEXP_LOCUS21197</name>
</gene>
<feature type="compositionally biased region" description="Acidic residues" evidence="9">
    <location>
        <begin position="89"/>
        <end position="103"/>
    </location>
</feature>
<evidence type="ECO:0000256" key="4">
    <source>
        <dbReference type="ARBA" id="ARBA00022664"/>
    </source>
</evidence>
<dbReference type="PANTHER" id="PTHR48025">
    <property type="entry name" value="OS02G0815200 PROTEIN"/>
    <property type="match status" value="1"/>
</dbReference>
<keyword evidence="7" id="KW-0687">Ribonucleoprotein</keyword>
<dbReference type="PANTHER" id="PTHR48025:SF11">
    <property type="entry name" value="RNA-BINDING PROTEIN CP33, CHLOROPLASTIC"/>
    <property type="match status" value="1"/>
</dbReference>
<evidence type="ECO:0000256" key="6">
    <source>
        <dbReference type="ARBA" id="ARBA00022884"/>
    </source>
</evidence>
<keyword evidence="6 8" id="KW-0694">RNA-binding</keyword>
<evidence type="ECO:0000259" key="10">
    <source>
        <dbReference type="PROSITE" id="PS50102"/>
    </source>
</evidence>
<dbReference type="Proteomes" id="UP001642360">
    <property type="component" value="Unassembled WGS sequence"/>
</dbReference>
<sequence length="322" mass="35132">MSASSLSMAATVASIAFSSSSSASLPLSCKLSHLSSPNHFTFQPKPTKPPKLKTQFPNRPPFSLLSHSLIFRASAAFDSHEFIQNTEPLETDQEEEEDEEGEAVESQSAEAGRLYVGNLPYAMTSSQLAEVFGEAGRVVSVEIVYDRVTDRSRGFAFVTMGSVEEAKEAIVMFDGSQVGGRTVKVNFPEVPRGGEREVMGPMIRGSYQRFVDSPHKIYAGNLSWDVTSQSLREAFADQPGLQSAKVIYDRDSGRSRGFGFVTFASAEEVEAALNAMNEVEMEGRPLRLNLAEQRASPTQPARERNFGSDSENSEMLSSISST</sequence>
<dbReference type="Pfam" id="PF00076">
    <property type="entry name" value="RRM_1"/>
    <property type="match status" value="2"/>
</dbReference>
<dbReference type="SUPFAM" id="SSF54928">
    <property type="entry name" value="RNA-binding domain, RBD"/>
    <property type="match status" value="2"/>
</dbReference>
<dbReference type="InterPro" id="IPR048289">
    <property type="entry name" value="RRM2_NsCP33-like"/>
</dbReference>
<evidence type="ECO:0000256" key="7">
    <source>
        <dbReference type="ARBA" id="ARBA00023274"/>
    </source>
</evidence>
<dbReference type="CDD" id="cd21608">
    <property type="entry name" value="RRM2_NsCP33_like"/>
    <property type="match status" value="1"/>
</dbReference>
<dbReference type="GO" id="GO:1990904">
    <property type="term" value="C:ribonucleoprotein complex"/>
    <property type="evidence" value="ECO:0007669"/>
    <property type="project" value="UniProtKB-KW"/>
</dbReference>
<dbReference type="InterPro" id="IPR012677">
    <property type="entry name" value="Nucleotide-bd_a/b_plait_sf"/>
</dbReference>
<evidence type="ECO:0000313" key="11">
    <source>
        <dbReference type="EMBL" id="CAK9152965.1"/>
    </source>
</evidence>
<feature type="region of interest" description="Disordered" evidence="9">
    <location>
        <begin position="88"/>
        <end position="109"/>
    </location>
</feature>
<name>A0ABC8S7Z8_9AQUA</name>
<dbReference type="GO" id="GO:0003723">
    <property type="term" value="F:RNA binding"/>
    <property type="evidence" value="ECO:0007669"/>
    <property type="project" value="UniProtKB-UniRule"/>
</dbReference>
<evidence type="ECO:0000313" key="12">
    <source>
        <dbReference type="Proteomes" id="UP001642360"/>
    </source>
</evidence>
<dbReference type="CDD" id="cd21609">
    <property type="entry name" value="RRM1_PSRP2_like"/>
    <property type="match status" value="1"/>
</dbReference>
<organism evidence="11 12">
    <name type="scientific">Ilex paraguariensis</name>
    <name type="common">yerba mate</name>
    <dbReference type="NCBI Taxonomy" id="185542"/>
    <lineage>
        <taxon>Eukaryota</taxon>
        <taxon>Viridiplantae</taxon>
        <taxon>Streptophyta</taxon>
        <taxon>Embryophyta</taxon>
        <taxon>Tracheophyta</taxon>
        <taxon>Spermatophyta</taxon>
        <taxon>Magnoliopsida</taxon>
        <taxon>eudicotyledons</taxon>
        <taxon>Gunneridae</taxon>
        <taxon>Pentapetalae</taxon>
        <taxon>asterids</taxon>
        <taxon>campanulids</taxon>
        <taxon>Aquifoliales</taxon>
        <taxon>Aquifoliaceae</taxon>
        <taxon>Ilex</taxon>
    </lineage>
</organism>
<comment type="caution">
    <text evidence="11">The sequence shown here is derived from an EMBL/GenBank/DDBJ whole genome shotgun (WGS) entry which is preliminary data.</text>
</comment>
<dbReference type="PROSITE" id="PS50102">
    <property type="entry name" value="RRM"/>
    <property type="match status" value="2"/>
</dbReference>
<feature type="domain" description="RRM" evidence="10">
    <location>
        <begin position="112"/>
        <end position="190"/>
    </location>
</feature>
<comment type="subcellular location">
    <subcellularLocation>
        <location evidence="1">Plastid</location>
        <location evidence="1">Chloroplast</location>
    </subcellularLocation>
</comment>
<dbReference type="Gene3D" id="3.30.70.330">
    <property type="match status" value="2"/>
</dbReference>
<dbReference type="InterPro" id="IPR000504">
    <property type="entry name" value="RRM_dom"/>
</dbReference>
<dbReference type="SMART" id="SM00360">
    <property type="entry name" value="RRM"/>
    <property type="match status" value="2"/>
</dbReference>
<evidence type="ECO:0000256" key="3">
    <source>
        <dbReference type="ARBA" id="ARBA00022640"/>
    </source>
</evidence>
<protein>
    <recommendedName>
        <fullName evidence="10">RRM domain-containing protein</fullName>
    </recommendedName>
</protein>
<evidence type="ECO:0000256" key="9">
    <source>
        <dbReference type="SAM" id="MobiDB-lite"/>
    </source>
</evidence>
<dbReference type="GO" id="GO:0009507">
    <property type="term" value="C:chloroplast"/>
    <property type="evidence" value="ECO:0007669"/>
    <property type="project" value="UniProtKB-SubCell"/>
</dbReference>
<evidence type="ECO:0000256" key="2">
    <source>
        <dbReference type="ARBA" id="ARBA00022528"/>
    </source>
</evidence>
<accession>A0ABC8S7Z8</accession>
<reference evidence="11 12" key="1">
    <citation type="submission" date="2024-02" db="EMBL/GenBank/DDBJ databases">
        <authorList>
            <person name="Vignale AGUSTIN F."/>
            <person name="Sosa J E."/>
            <person name="Modenutti C."/>
        </authorList>
    </citation>
    <scope>NUCLEOTIDE SEQUENCE [LARGE SCALE GENOMIC DNA]</scope>
</reference>
<keyword evidence="5" id="KW-0677">Repeat</keyword>
<dbReference type="EMBL" id="CAUOFW020002314">
    <property type="protein sequence ID" value="CAK9152965.1"/>
    <property type="molecule type" value="Genomic_DNA"/>
</dbReference>
<dbReference type="GO" id="GO:0006397">
    <property type="term" value="P:mRNA processing"/>
    <property type="evidence" value="ECO:0007669"/>
    <property type="project" value="UniProtKB-KW"/>
</dbReference>
<keyword evidence="4" id="KW-0507">mRNA processing</keyword>
<dbReference type="InterPro" id="IPR050502">
    <property type="entry name" value="Euk_RNA-bind_prot"/>
</dbReference>
<feature type="region of interest" description="Disordered" evidence="9">
    <location>
        <begin position="290"/>
        <end position="322"/>
    </location>
</feature>
<proteinExistence type="predicted"/>
<evidence type="ECO:0000256" key="8">
    <source>
        <dbReference type="PROSITE-ProRule" id="PRU00176"/>
    </source>
</evidence>
<feature type="compositionally biased region" description="Low complexity" evidence="9">
    <location>
        <begin position="308"/>
        <end position="322"/>
    </location>
</feature>
<keyword evidence="3" id="KW-0934">Plastid</keyword>
<keyword evidence="2" id="KW-0150">Chloroplast</keyword>
<feature type="domain" description="RRM" evidence="10">
    <location>
        <begin position="215"/>
        <end position="293"/>
    </location>
</feature>
<keyword evidence="12" id="KW-1185">Reference proteome</keyword>
<dbReference type="AlphaFoldDB" id="A0ABC8S7Z8"/>
<evidence type="ECO:0000256" key="5">
    <source>
        <dbReference type="ARBA" id="ARBA00022737"/>
    </source>
</evidence>
<evidence type="ECO:0000256" key="1">
    <source>
        <dbReference type="ARBA" id="ARBA00004229"/>
    </source>
</evidence>